<keyword evidence="2" id="KW-1185">Reference proteome</keyword>
<gene>
    <name evidence="1" type="ORF">H0I76_10150</name>
</gene>
<dbReference type="RefSeq" id="WP_200609760.1">
    <property type="nucleotide sequence ID" value="NZ_JAEHHL010000006.1"/>
</dbReference>
<organism evidence="1 2">
    <name type="scientific">Thermohalobaculum xanthum</name>
    <dbReference type="NCBI Taxonomy" id="2753746"/>
    <lineage>
        <taxon>Bacteria</taxon>
        <taxon>Pseudomonadati</taxon>
        <taxon>Pseudomonadota</taxon>
        <taxon>Alphaproteobacteria</taxon>
        <taxon>Rhodobacterales</taxon>
        <taxon>Paracoccaceae</taxon>
        <taxon>Thermohalobaculum</taxon>
    </lineage>
</organism>
<evidence type="ECO:0000313" key="2">
    <source>
        <dbReference type="Proteomes" id="UP000655420"/>
    </source>
</evidence>
<comment type="caution">
    <text evidence="1">The sequence shown here is derived from an EMBL/GenBank/DDBJ whole genome shotgun (WGS) entry which is preliminary data.</text>
</comment>
<evidence type="ECO:0000313" key="1">
    <source>
        <dbReference type="EMBL" id="MBK0399554.1"/>
    </source>
</evidence>
<dbReference type="GO" id="GO:0046653">
    <property type="term" value="P:tetrahydrofolate metabolic process"/>
    <property type="evidence" value="ECO:0007669"/>
    <property type="project" value="InterPro"/>
</dbReference>
<name>A0A8J7M729_9RHOB</name>
<dbReference type="Gene3D" id="3.30.2270.10">
    <property type="entry name" value="Folate-binding superfamily"/>
    <property type="match status" value="1"/>
</dbReference>
<accession>A0A8J7M729</accession>
<protein>
    <submittedName>
        <fullName evidence="1">Sarcosine oxidase subunit delta</fullName>
    </submittedName>
</protein>
<dbReference type="EMBL" id="JAEHHL010000006">
    <property type="protein sequence ID" value="MBK0399554.1"/>
    <property type="molecule type" value="Genomic_DNA"/>
</dbReference>
<dbReference type="Proteomes" id="UP000655420">
    <property type="component" value="Unassembled WGS sequence"/>
</dbReference>
<dbReference type="InterPro" id="IPR038561">
    <property type="entry name" value="SoxD_sf"/>
</dbReference>
<dbReference type="AlphaFoldDB" id="A0A8J7M729"/>
<proteinExistence type="predicted"/>
<sequence length="88" mass="9964">MQRFQCPFCGLRDETEFHFATEAGKSRPEPAEEVTDAEWAAYLHLNDALKGQAREVWVHLTCGEYFLMTRDTLTREVSGSEALPGRAS</sequence>
<dbReference type="Pfam" id="PF04267">
    <property type="entry name" value="SoxD"/>
    <property type="match status" value="1"/>
</dbReference>
<reference evidence="1" key="1">
    <citation type="submission" date="2020-12" db="EMBL/GenBank/DDBJ databases">
        <title>Bacterial taxonomy.</title>
        <authorList>
            <person name="Pan X."/>
        </authorList>
    </citation>
    <scope>NUCLEOTIDE SEQUENCE</scope>
    <source>
        <strain evidence="1">M0105</strain>
    </source>
</reference>
<dbReference type="GO" id="GO:0008115">
    <property type="term" value="F:sarcosine oxidase activity"/>
    <property type="evidence" value="ECO:0007669"/>
    <property type="project" value="InterPro"/>
</dbReference>
<dbReference type="InterPro" id="IPR006279">
    <property type="entry name" value="SoxD"/>
</dbReference>